<feature type="domain" description="Orn/Lys/Arg decarboxylase C-terminal" evidence="8">
    <location>
        <begin position="660"/>
        <end position="713"/>
    </location>
</feature>
<dbReference type="InterPro" id="IPR036633">
    <property type="entry name" value="Prn/Lys/Arg_de-COase_C_sf"/>
</dbReference>
<evidence type="ECO:0000256" key="3">
    <source>
        <dbReference type="ARBA" id="ARBA00022793"/>
    </source>
</evidence>
<evidence type="ECO:0000256" key="4">
    <source>
        <dbReference type="ARBA" id="ARBA00022898"/>
    </source>
</evidence>
<keyword evidence="4" id="KW-0663">Pyridoxal phosphate</keyword>
<dbReference type="InterPro" id="IPR015424">
    <property type="entry name" value="PyrdxlP-dep_Trfase"/>
</dbReference>
<dbReference type="Pfam" id="PF01276">
    <property type="entry name" value="OKR_DC_1"/>
    <property type="match status" value="3"/>
</dbReference>
<proteinExistence type="inferred from homology"/>
<keyword evidence="10" id="KW-1185">Reference proteome</keyword>
<dbReference type="InterPro" id="IPR015421">
    <property type="entry name" value="PyrdxlP-dep_Trfase_major"/>
</dbReference>
<accession>A0ABQ5RR63</accession>
<comment type="caution">
    <text evidence="9">The sequence shown here is derived from an EMBL/GenBank/DDBJ whole genome shotgun (WGS) entry which is preliminary data.</text>
</comment>
<dbReference type="InterPro" id="IPR000310">
    <property type="entry name" value="Orn/Lys/Arg_deCO2ase_major_dom"/>
</dbReference>
<dbReference type="SUPFAM" id="SSF55904">
    <property type="entry name" value="Ornithine decarboxylase C-terminal domain"/>
    <property type="match status" value="1"/>
</dbReference>
<dbReference type="PANTHER" id="PTHR43277:SF4">
    <property type="entry name" value="ARGININE DECARBOXYLASE"/>
    <property type="match status" value="1"/>
</dbReference>
<evidence type="ECO:0000313" key="9">
    <source>
        <dbReference type="EMBL" id="GLI60055.1"/>
    </source>
</evidence>
<dbReference type="Proteomes" id="UP001165090">
    <property type="component" value="Unassembled WGS sequence"/>
</dbReference>
<sequence>MSYAKSWACQLRPTCKAASGTHHKALITERRQKVGTDSKPFIQVDKGRRNRAPRAAAWAAAAAAAPIDSSTSGPAEFPASASRPPLSPVDPQQRRTPLVDAVQQRGDAVHETPFHVPGHKRGAGVPEGLARLVLPNTGSVLQYDLTEIAGLDFLSYPSGVIREAQQVAAEAFGAEHTWFLVNGCSVGIHAAVMAVTAAAMDNEVEDEVEDEVEAGNPRGSNSNSNGDGATNTGRGRATLIVARNCHLSAFSAMVLSGCAPYWVHPEVDPVFGVAHCITKGAIRAALYGASEQGGRVVGVLIVSPTYFGAVADVAAIASVCHEHGVPLLVDEAHGGHFAFLPRPPAPPPLPSPLPPPRQQQQQQQQQRHDASQDDSQDNSHNSNSPQGQSQGAVPGLPPRGVKELGGSPRVFDLDSLPPSRAKPPPSSPPSSLQCGADIVIQSTHKVLGAMTQAAMLHAAGPRVSPSRISRALQTLQSSSPSYILMASLDAARAQATAGGAFDTPCRAAQAIREAVSQCKRIRLLDERTAGSKVSVRYFDPLRLTLLVDDLPELPGGGFGAAEWLERHFGVVSELATAKTVVLALGPGTTMAHAATAIDAILRLDRSGWEGLEAGAATPTQSTSDVHVLGDHRLPPPAAAGETPLPARGFAPQVEATADGEVEVVLTPREAYFASTESIAAAEAVGRVSAELLCPYPPGVPVLFPGERITAAALEVLSSTLAAGGAVTGARDGTLMTLTVAAKARCGQLRQRQ</sequence>
<feature type="compositionally biased region" description="Low complexity" evidence="6">
    <location>
        <begin position="215"/>
        <end position="231"/>
    </location>
</feature>
<evidence type="ECO:0000256" key="2">
    <source>
        <dbReference type="ARBA" id="ARBA00010671"/>
    </source>
</evidence>
<feature type="region of interest" description="Disordered" evidence="6">
    <location>
        <begin position="203"/>
        <end position="231"/>
    </location>
</feature>
<evidence type="ECO:0000259" key="8">
    <source>
        <dbReference type="Pfam" id="PF03711"/>
    </source>
</evidence>
<evidence type="ECO:0000313" key="10">
    <source>
        <dbReference type="Proteomes" id="UP001165090"/>
    </source>
</evidence>
<name>A0ABQ5RR63_9CHLO</name>
<evidence type="ECO:0000256" key="6">
    <source>
        <dbReference type="SAM" id="MobiDB-lite"/>
    </source>
</evidence>
<comment type="similarity">
    <text evidence="2">Belongs to the Orn/Lys/Arg decarboxylase class-I family.</text>
</comment>
<dbReference type="Gene3D" id="3.40.640.10">
    <property type="entry name" value="Type I PLP-dependent aspartate aminotransferase-like (Major domain)"/>
    <property type="match status" value="1"/>
</dbReference>
<feature type="compositionally biased region" description="Acidic residues" evidence="6">
    <location>
        <begin position="203"/>
        <end position="213"/>
    </location>
</feature>
<feature type="compositionally biased region" description="Pro residues" evidence="6">
    <location>
        <begin position="341"/>
        <end position="357"/>
    </location>
</feature>
<feature type="region of interest" description="Disordered" evidence="6">
    <location>
        <begin position="68"/>
        <end position="93"/>
    </location>
</feature>
<dbReference type="SUPFAM" id="SSF53383">
    <property type="entry name" value="PLP-dependent transferases"/>
    <property type="match status" value="1"/>
</dbReference>
<keyword evidence="3" id="KW-0210">Decarboxylase</keyword>
<evidence type="ECO:0000256" key="5">
    <source>
        <dbReference type="ARBA" id="ARBA00023239"/>
    </source>
</evidence>
<comment type="cofactor">
    <cofactor evidence="1">
        <name>pyridoxal 5'-phosphate</name>
        <dbReference type="ChEBI" id="CHEBI:597326"/>
    </cofactor>
</comment>
<protein>
    <recommendedName>
        <fullName evidence="11">Orn/Lys/Arg decarboxylases family 1 pyridoxal-P attachment site domain-containing protein</fullName>
    </recommendedName>
</protein>
<dbReference type="InterPro" id="IPR008286">
    <property type="entry name" value="Prn/Lys/Arg_de-COase_C"/>
</dbReference>
<evidence type="ECO:0000256" key="1">
    <source>
        <dbReference type="ARBA" id="ARBA00001933"/>
    </source>
</evidence>
<feature type="domain" description="Orn/Lys/Arg decarboxylases family 1 pyridoxal-P attachment site" evidence="7">
    <location>
        <begin position="438"/>
        <end position="590"/>
    </location>
</feature>
<dbReference type="Gene3D" id="3.90.100.10">
    <property type="entry name" value="Orn/Lys/Arg decarboxylase, C-terminal domain"/>
    <property type="match status" value="1"/>
</dbReference>
<keyword evidence="5" id="KW-0456">Lyase</keyword>
<dbReference type="EMBL" id="BSDZ01000005">
    <property type="protein sequence ID" value="GLI60055.1"/>
    <property type="molecule type" value="Genomic_DNA"/>
</dbReference>
<organism evidence="9 10">
    <name type="scientific">Volvox africanus</name>
    <dbReference type="NCBI Taxonomy" id="51714"/>
    <lineage>
        <taxon>Eukaryota</taxon>
        <taxon>Viridiplantae</taxon>
        <taxon>Chlorophyta</taxon>
        <taxon>core chlorophytes</taxon>
        <taxon>Chlorophyceae</taxon>
        <taxon>CS clade</taxon>
        <taxon>Chlamydomonadales</taxon>
        <taxon>Volvocaceae</taxon>
        <taxon>Volvox</taxon>
    </lineage>
</organism>
<dbReference type="Pfam" id="PF03711">
    <property type="entry name" value="OKR_DC_1_C"/>
    <property type="match status" value="1"/>
</dbReference>
<dbReference type="InterPro" id="IPR052357">
    <property type="entry name" value="Orn_Lys_Arg_decarboxylase-I"/>
</dbReference>
<feature type="region of interest" description="Disordered" evidence="6">
    <location>
        <begin position="338"/>
        <end position="434"/>
    </location>
</feature>
<reference evidence="9 10" key="1">
    <citation type="journal article" date="2023" name="IScience">
        <title>Expanded male sex-determining region conserved during the evolution of homothallism in the green alga Volvox.</title>
        <authorList>
            <person name="Yamamoto K."/>
            <person name="Matsuzaki R."/>
            <person name="Mahakham W."/>
            <person name="Heman W."/>
            <person name="Sekimoto H."/>
            <person name="Kawachi M."/>
            <person name="Minakuchi Y."/>
            <person name="Toyoda A."/>
            <person name="Nozaki H."/>
        </authorList>
    </citation>
    <scope>NUCLEOTIDE SEQUENCE [LARGE SCALE GENOMIC DNA]</scope>
    <source>
        <strain evidence="9 10">NIES-4468</strain>
    </source>
</reference>
<evidence type="ECO:0008006" key="11">
    <source>
        <dbReference type="Google" id="ProtNLM"/>
    </source>
</evidence>
<feature type="domain" description="Orn/Lys/Arg decarboxylases family 1 pyridoxal-P attachment site" evidence="7">
    <location>
        <begin position="96"/>
        <end position="197"/>
    </location>
</feature>
<evidence type="ECO:0000259" key="7">
    <source>
        <dbReference type="Pfam" id="PF01276"/>
    </source>
</evidence>
<feature type="domain" description="Orn/Lys/Arg decarboxylases family 1 pyridoxal-P attachment site" evidence="7">
    <location>
        <begin position="238"/>
        <end position="341"/>
    </location>
</feature>
<dbReference type="PANTHER" id="PTHR43277">
    <property type="entry name" value="ARGININE DECARBOXYLASE"/>
    <property type="match status" value="1"/>
</dbReference>
<gene>
    <name evidence="9" type="ORF">VaNZ11_001907</name>
</gene>